<dbReference type="PANTHER" id="PTHR43787">
    <property type="entry name" value="FEMO COFACTOR BIOSYNTHESIS PROTEIN NIFB-RELATED"/>
    <property type="match status" value="1"/>
</dbReference>
<dbReference type="EMBL" id="LGCL01000024">
    <property type="protein sequence ID" value="KPL76932.1"/>
    <property type="molecule type" value="Genomic_DNA"/>
</dbReference>
<dbReference type="RefSeq" id="WP_075062875.1">
    <property type="nucleotide sequence ID" value="NZ_LGCL01000024.1"/>
</dbReference>
<evidence type="ECO:0000256" key="2">
    <source>
        <dbReference type="ARBA" id="ARBA00022485"/>
    </source>
</evidence>
<dbReference type="Gene3D" id="3.20.20.70">
    <property type="entry name" value="Aldolase class I"/>
    <property type="match status" value="1"/>
</dbReference>
<accession>A0A0P6X9N1</accession>
<keyword evidence="6" id="KW-0411">Iron-sulfur</keyword>
<dbReference type="SMART" id="SM00729">
    <property type="entry name" value="Elp3"/>
    <property type="match status" value="1"/>
</dbReference>
<dbReference type="GO" id="GO:0046872">
    <property type="term" value="F:metal ion binding"/>
    <property type="evidence" value="ECO:0007669"/>
    <property type="project" value="UniProtKB-KW"/>
</dbReference>
<dbReference type="GO" id="GO:0051539">
    <property type="term" value="F:4 iron, 4 sulfur cluster binding"/>
    <property type="evidence" value="ECO:0007669"/>
    <property type="project" value="UniProtKB-KW"/>
</dbReference>
<comment type="cofactor">
    <cofactor evidence="1">
        <name>[4Fe-4S] cluster</name>
        <dbReference type="ChEBI" id="CHEBI:49883"/>
    </cofactor>
</comment>
<keyword evidence="4" id="KW-0479">Metal-binding</keyword>
<dbReference type="InterPro" id="IPR058240">
    <property type="entry name" value="rSAM_sf"/>
</dbReference>
<evidence type="ECO:0000256" key="3">
    <source>
        <dbReference type="ARBA" id="ARBA00022691"/>
    </source>
</evidence>
<keyword evidence="9" id="KW-1185">Reference proteome</keyword>
<reference evidence="8 9" key="1">
    <citation type="submission" date="2015-07" db="EMBL/GenBank/DDBJ databases">
        <title>Genome sequence of Ornatilinea apprima DSM 23815.</title>
        <authorList>
            <person name="Hemp J."/>
            <person name="Ward L.M."/>
            <person name="Pace L.A."/>
            <person name="Fischer W.W."/>
        </authorList>
    </citation>
    <scope>NUCLEOTIDE SEQUENCE [LARGE SCALE GENOMIC DNA]</scope>
    <source>
        <strain evidence="8 9">P3M-1</strain>
    </source>
</reference>
<protein>
    <submittedName>
        <fullName evidence="8">Radical SAM protein</fullName>
    </submittedName>
</protein>
<dbReference type="Proteomes" id="UP000050417">
    <property type="component" value="Unassembled WGS sequence"/>
</dbReference>
<proteinExistence type="predicted"/>
<dbReference type="SFLD" id="SFLDG01083">
    <property type="entry name" value="Uncharacterised_Radical_SAM_Su"/>
    <property type="match status" value="1"/>
</dbReference>
<keyword evidence="5" id="KW-0408">Iron</keyword>
<evidence type="ECO:0000256" key="1">
    <source>
        <dbReference type="ARBA" id="ARBA00001966"/>
    </source>
</evidence>
<dbReference type="PROSITE" id="PS51918">
    <property type="entry name" value="RADICAL_SAM"/>
    <property type="match status" value="1"/>
</dbReference>
<comment type="caution">
    <text evidence="8">The sequence shown here is derived from an EMBL/GenBank/DDBJ whole genome shotgun (WGS) entry which is preliminary data.</text>
</comment>
<dbReference type="InterPro" id="IPR006638">
    <property type="entry name" value="Elp3/MiaA/NifB-like_rSAM"/>
</dbReference>
<dbReference type="InterPro" id="IPR040084">
    <property type="entry name" value="GTPase_Obg"/>
</dbReference>
<dbReference type="OrthoDB" id="9795504at2"/>
<dbReference type="CDD" id="cd01335">
    <property type="entry name" value="Radical_SAM"/>
    <property type="match status" value="1"/>
</dbReference>
<evidence type="ECO:0000259" key="7">
    <source>
        <dbReference type="PROSITE" id="PS51918"/>
    </source>
</evidence>
<dbReference type="STRING" id="1134406.ADN00_10080"/>
<dbReference type="Pfam" id="PF04055">
    <property type="entry name" value="Radical_SAM"/>
    <property type="match status" value="1"/>
</dbReference>
<evidence type="ECO:0000313" key="8">
    <source>
        <dbReference type="EMBL" id="KPL76932.1"/>
    </source>
</evidence>
<organism evidence="8 9">
    <name type="scientific">Ornatilinea apprima</name>
    <dbReference type="NCBI Taxonomy" id="1134406"/>
    <lineage>
        <taxon>Bacteria</taxon>
        <taxon>Bacillati</taxon>
        <taxon>Chloroflexota</taxon>
        <taxon>Anaerolineae</taxon>
        <taxon>Anaerolineales</taxon>
        <taxon>Anaerolineaceae</taxon>
        <taxon>Ornatilinea</taxon>
    </lineage>
</organism>
<keyword evidence="2" id="KW-0004">4Fe-4S</keyword>
<dbReference type="InterPro" id="IPR013785">
    <property type="entry name" value="Aldolase_TIM"/>
</dbReference>
<feature type="domain" description="Radical SAM core" evidence="7">
    <location>
        <begin position="12"/>
        <end position="240"/>
    </location>
</feature>
<gene>
    <name evidence="8" type="ORF">ADN00_10080</name>
</gene>
<dbReference type="AlphaFoldDB" id="A0A0P6X9N1"/>
<evidence type="ECO:0000256" key="5">
    <source>
        <dbReference type="ARBA" id="ARBA00023004"/>
    </source>
</evidence>
<evidence type="ECO:0000256" key="6">
    <source>
        <dbReference type="ARBA" id="ARBA00023014"/>
    </source>
</evidence>
<dbReference type="PANTHER" id="PTHR43787:SF11">
    <property type="entry name" value="UPF0026 PROTEIN SLR1464"/>
    <property type="match status" value="1"/>
</dbReference>
<keyword evidence="3" id="KW-0949">S-adenosyl-L-methionine</keyword>
<dbReference type="GO" id="GO:0003824">
    <property type="term" value="F:catalytic activity"/>
    <property type="evidence" value="ECO:0007669"/>
    <property type="project" value="InterPro"/>
</dbReference>
<dbReference type="SUPFAM" id="SSF102114">
    <property type="entry name" value="Radical SAM enzymes"/>
    <property type="match status" value="1"/>
</dbReference>
<sequence length="331" mass="36989">MKYVFGPVPSRRLGQSLGIDPIPLKTCNWNCVYCQLGRTRPLVNERKEFFPADEILSEVKQALEAHQPDGIDWVTFVGSGETTLYSRLGYLIRQVKQMTPLPVAVITNGSLLYQPEVRQELAAADAVLPTLDAGNAEVYRKINRPHPDITYDRIQQGLISFREEYRGKLWIEVMLVQGLNDTEEALQEIEQVLIQIQPDEVHILQPTRLPVEPWVKPPSEEGLLRARAILGKTANVIAPASGSFDLSGNENLVDSIVGIITRHPMRESELIEALTRWSPADVKGTLKALEESGRAQIVTRYGVHFWSAAPARYPVNGQNETVNSIESSTES</sequence>
<evidence type="ECO:0000313" key="9">
    <source>
        <dbReference type="Proteomes" id="UP000050417"/>
    </source>
</evidence>
<name>A0A0P6X9N1_9CHLR</name>
<dbReference type="InterPro" id="IPR007197">
    <property type="entry name" value="rSAM"/>
</dbReference>
<evidence type="ECO:0000256" key="4">
    <source>
        <dbReference type="ARBA" id="ARBA00022723"/>
    </source>
</evidence>
<dbReference type="SFLD" id="SFLDS00029">
    <property type="entry name" value="Radical_SAM"/>
    <property type="match status" value="1"/>
</dbReference>